<gene>
    <name evidence="14" type="ORF">AAL_08173</name>
</gene>
<evidence type="ECO:0000256" key="13">
    <source>
        <dbReference type="SAM" id="SignalP"/>
    </source>
</evidence>
<evidence type="ECO:0000256" key="5">
    <source>
        <dbReference type="ARBA" id="ARBA00022729"/>
    </source>
</evidence>
<keyword evidence="6 10" id="KW-0378">Hydrolase</keyword>
<dbReference type="Gene3D" id="1.50.10.20">
    <property type="match status" value="1"/>
</dbReference>
<reference evidence="14 15" key="1">
    <citation type="journal article" date="2016" name="Genome Biol. Evol.">
        <title>Divergent and convergent evolution of fungal pathogenicity.</title>
        <authorList>
            <person name="Shang Y."/>
            <person name="Xiao G."/>
            <person name="Zheng P."/>
            <person name="Cen K."/>
            <person name="Zhan S."/>
            <person name="Wang C."/>
        </authorList>
    </citation>
    <scope>NUCLEOTIDE SEQUENCE [LARGE SCALE GENOMIC DNA]</scope>
    <source>
        <strain evidence="14 15">RCEF 2490</strain>
    </source>
</reference>
<protein>
    <recommendedName>
        <fullName evidence="4 10">Mannan endo-1,6-alpha-mannosidase</fullName>
        <ecNumber evidence="4 10">3.2.1.101</ecNumber>
    </recommendedName>
</protein>
<keyword evidence="15" id="KW-1185">Reference proteome</keyword>
<dbReference type="InterPro" id="IPR014480">
    <property type="entry name" value="Mannan-1_6-alpha_mannosidase"/>
</dbReference>
<dbReference type="PANTHER" id="PTHR12145:SF36">
    <property type="entry name" value="MANNAN ENDO-1,6-ALPHA-MANNOSIDASE DCW1"/>
    <property type="match status" value="1"/>
</dbReference>
<feature type="chain" id="PRO_5007893701" description="Mannan endo-1,6-alpha-mannosidase" evidence="13">
    <location>
        <begin position="25"/>
        <end position="470"/>
    </location>
</feature>
<evidence type="ECO:0000256" key="3">
    <source>
        <dbReference type="ARBA" id="ARBA00009699"/>
    </source>
</evidence>
<dbReference type="Pfam" id="PF03663">
    <property type="entry name" value="Glyco_hydro_76"/>
    <property type="match status" value="1"/>
</dbReference>
<evidence type="ECO:0000256" key="6">
    <source>
        <dbReference type="ARBA" id="ARBA00022801"/>
    </source>
</evidence>
<dbReference type="EC" id="3.2.1.101" evidence="4 10"/>
<dbReference type="OrthoDB" id="4187847at2759"/>
<feature type="signal peptide" evidence="13">
    <location>
        <begin position="1"/>
        <end position="24"/>
    </location>
</feature>
<dbReference type="FunFam" id="1.50.10.20:FF:000006">
    <property type="entry name" value="Mannan endo-1,6-alpha-mannosidase"/>
    <property type="match status" value="1"/>
</dbReference>
<comment type="catalytic activity">
    <reaction evidence="1 10">
        <text>Random hydrolysis of (1-&gt;6)-alpha-D-mannosidic linkages in unbranched (1-&gt;6)-mannans.</text>
        <dbReference type="EC" id="3.2.1.101"/>
    </reaction>
</comment>
<dbReference type="AlphaFoldDB" id="A0A167VYP7"/>
<evidence type="ECO:0000256" key="9">
    <source>
        <dbReference type="ARBA" id="ARBA00023295"/>
    </source>
</evidence>
<name>A0A167VYP7_9HYPO</name>
<comment type="subcellular location">
    <subcellularLocation>
        <location evidence="2">Endomembrane system</location>
    </subcellularLocation>
</comment>
<dbReference type="GO" id="GO:0009272">
    <property type="term" value="P:fungal-type cell wall biogenesis"/>
    <property type="evidence" value="ECO:0007669"/>
    <property type="project" value="TreeGrafter"/>
</dbReference>
<feature type="region of interest" description="Disordered" evidence="11">
    <location>
        <begin position="412"/>
        <end position="441"/>
    </location>
</feature>
<dbReference type="PANTHER" id="PTHR12145">
    <property type="entry name" value="MANNAN ENDO-1,6-ALPHA-MANNOSIDASE DCW1"/>
    <property type="match status" value="1"/>
</dbReference>
<dbReference type="InterPro" id="IPR008928">
    <property type="entry name" value="6-hairpin_glycosidase_sf"/>
</dbReference>
<evidence type="ECO:0000256" key="1">
    <source>
        <dbReference type="ARBA" id="ARBA00001452"/>
    </source>
</evidence>
<evidence type="ECO:0000256" key="8">
    <source>
        <dbReference type="ARBA" id="ARBA00023180"/>
    </source>
</evidence>
<keyword evidence="12" id="KW-1133">Transmembrane helix</keyword>
<evidence type="ECO:0000313" key="15">
    <source>
        <dbReference type="Proteomes" id="UP000078544"/>
    </source>
</evidence>
<feature type="transmembrane region" description="Helical" evidence="12">
    <location>
        <begin position="448"/>
        <end position="469"/>
    </location>
</feature>
<keyword evidence="12" id="KW-0812">Transmembrane</keyword>
<dbReference type="Proteomes" id="UP000078544">
    <property type="component" value="Unassembled WGS sequence"/>
</dbReference>
<evidence type="ECO:0000256" key="2">
    <source>
        <dbReference type="ARBA" id="ARBA00004308"/>
    </source>
</evidence>
<keyword evidence="5 13" id="KW-0732">Signal</keyword>
<dbReference type="InterPro" id="IPR005198">
    <property type="entry name" value="Glyco_hydro_76"/>
</dbReference>
<dbReference type="PIRSF" id="PIRSF016302">
    <property type="entry name" value="Man_a_manosd"/>
    <property type="match status" value="1"/>
</dbReference>
<evidence type="ECO:0000256" key="11">
    <source>
        <dbReference type="SAM" id="MobiDB-lite"/>
    </source>
</evidence>
<dbReference type="GO" id="GO:0016052">
    <property type="term" value="P:carbohydrate catabolic process"/>
    <property type="evidence" value="ECO:0007669"/>
    <property type="project" value="InterPro"/>
</dbReference>
<evidence type="ECO:0000256" key="10">
    <source>
        <dbReference type="PIRNR" id="PIRNR016302"/>
    </source>
</evidence>
<sequence length="470" mass="51238">MFPMRSLGTWLAVAGLLVTRGAEAQVYKIDSPDSIRESARTLAYDLMTFYKGNQTGEIPGILPGPPSSGKGPYYWWEGGAMMGTYIDYWKLTGDSSYNKVVMQGMVHQVGDNRDYMPNNHTMSLGNDDQGFWGMTALSAAESGFPDPPKNEPQWLALAQAVWNTQADPSRYDETCGGGLRWQIPFANIGYGYKNTIANGIFFNMGARLARYTHNDTYARRAEQAWDWMSDRKYIDPQSWHAYDGAHVAKNCTDVNKATFSYNAAVLTQGAAFMYNYTEGATKWKTRVDGLLDSLLKTFFPNGIMYEVPCEGTAGKSTCTPDMLAYKGFVHRWLATVTQVAPYTKDKISPVLRKSAEAAVKQCTGGSSGRQCGFYWSLGRYVDVAGDKTTGAGENMNVLAAVSSLLIDSARGPLTNSTGGTSKGNPNAGGKNNGEKPVKPITTGDRAGAGFLTFLLAGGSTVLFVWMSAFE</sequence>
<keyword evidence="8" id="KW-0325">Glycoprotein</keyword>
<evidence type="ECO:0000256" key="7">
    <source>
        <dbReference type="ARBA" id="ARBA00023136"/>
    </source>
</evidence>
<accession>A0A167VYP7</accession>
<comment type="caution">
    <text evidence="14">The sequence shown here is derived from an EMBL/GenBank/DDBJ whole genome shotgun (WGS) entry which is preliminary data.</text>
</comment>
<dbReference type="GO" id="GO:0008496">
    <property type="term" value="F:mannan endo-1,6-alpha-mannosidase activity"/>
    <property type="evidence" value="ECO:0007669"/>
    <property type="project" value="UniProtKB-UniRule"/>
</dbReference>
<evidence type="ECO:0000256" key="4">
    <source>
        <dbReference type="ARBA" id="ARBA00012350"/>
    </source>
</evidence>
<proteinExistence type="inferred from homology"/>
<evidence type="ECO:0000313" key="14">
    <source>
        <dbReference type="EMBL" id="KZZ88191.1"/>
    </source>
</evidence>
<organism evidence="14 15">
    <name type="scientific">Moelleriella libera RCEF 2490</name>
    <dbReference type="NCBI Taxonomy" id="1081109"/>
    <lineage>
        <taxon>Eukaryota</taxon>
        <taxon>Fungi</taxon>
        <taxon>Dikarya</taxon>
        <taxon>Ascomycota</taxon>
        <taxon>Pezizomycotina</taxon>
        <taxon>Sordariomycetes</taxon>
        <taxon>Hypocreomycetidae</taxon>
        <taxon>Hypocreales</taxon>
        <taxon>Clavicipitaceae</taxon>
        <taxon>Moelleriella</taxon>
    </lineage>
</organism>
<evidence type="ECO:0000256" key="12">
    <source>
        <dbReference type="SAM" id="Phobius"/>
    </source>
</evidence>
<dbReference type="EMBL" id="AZGY01000031">
    <property type="protein sequence ID" value="KZZ88191.1"/>
    <property type="molecule type" value="Genomic_DNA"/>
</dbReference>
<comment type="similarity">
    <text evidence="3 10">Belongs to the glycosyl hydrolase 76 family.</text>
</comment>
<keyword evidence="7 12" id="KW-0472">Membrane</keyword>
<keyword evidence="9 10" id="KW-0326">Glycosidase</keyword>
<dbReference type="STRING" id="1081109.A0A167VYP7"/>
<dbReference type="GO" id="GO:0012505">
    <property type="term" value="C:endomembrane system"/>
    <property type="evidence" value="ECO:0007669"/>
    <property type="project" value="UniProtKB-SubCell"/>
</dbReference>
<dbReference type="SUPFAM" id="SSF48208">
    <property type="entry name" value="Six-hairpin glycosidases"/>
    <property type="match status" value="1"/>
</dbReference>